<dbReference type="EMBL" id="JARKIK010000007">
    <property type="protein sequence ID" value="KAK8750983.1"/>
    <property type="molecule type" value="Genomic_DNA"/>
</dbReference>
<reference evidence="3 4" key="1">
    <citation type="journal article" date="2024" name="BMC Genomics">
        <title>Genome assembly of redclaw crayfish (Cherax quadricarinatus) provides insights into its immune adaptation and hypoxia tolerance.</title>
        <authorList>
            <person name="Liu Z."/>
            <person name="Zheng J."/>
            <person name="Li H."/>
            <person name="Fang K."/>
            <person name="Wang S."/>
            <person name="He J."/>
            <person name="Zhou D."/>
            <person name="Weng S."/>
            <person name="Chi M."/>
            <person name="Gu Z."/>
            <person name="He J."/>
            <person name="Li F."/>
            <person name="Wang M."/>
        </authorList>
    </citation>
    <scope>NUCLEOTIDE SEQUENCE [LARGE SCALE GENOMIC DNA]</scope>
    <source>
        <strain evidence="3">ZL_2023a</strain>
    </source>
</reference>
<dbReference type="AlphaFoldDB" id="A0AAW0Y2F1"/>
<keyword evidence="2" id="KW-0812">Transmembrane</keyword>
<feature type="transmembrane region" description="Helical" evidence="2">
    <location>
        <begin position="82"/>
        <end position="102"/>
    </location>
</feature>
<dbReference type="EMBL" id="JARKIK010000007">
    <property type="protein sequence ID" value="KAK8750986.1"/>
    <property type="molecule type" value="Genomic_DNA"/>
</dbReference>
<proteinExistence type="predicted"/>
<comment type="caution">
    <text evidence="3">The sequence shown here is derived from an EMBL/GenBank/DDBJ whole genome shotgun (WGS) entry which is preliminary data.</text>
</comment>
<keyword evidence="2" id="KW-1133">Transmembrane helix</keyword>
<dbReference type="Proteomes" id="UP001445076">
    <property type="component" value="Unassembled WGS sequence"/>
</dbReference>
<sequence length="117" mass="13362">MTNLEQNQKKNGTEPKDKPVTASCQAGCSYPLETTPLYLYTACQLSCMRTYELSCVRACELSCMRTCELFCMRTYVLVHHYNMLHITTYSTLTCIFFVLIALNCDICKFLTTSPNLL</sequence>
<evidence type="ECO:0000256" key="1">
    <source>
        <dbReference type="SAM" id="MobiDB-lite"/>
    </source>
</evidence>
<evidence type="ECO:0000313" key="3">
    <source>
        <dbReference type="EMBL" id="KAK8750986.1"/>
    </source>
</evidence>
<dbReference type="EMBL" id="JARKIK010000007">
    <property type="protein sequence ID" value="KAK8750981.1"/>
    <property type="molecule type" value="Genomic_DNA"/>
</dbReference>
<reference evidence="3" key="2">
    <citation type="submission" date="2024-01" db="EMBL/GenBank/DDBJ databases">
        <authorList>
            <person name="He J."/>
            <person name="Wang M."/>
            <person name="Zheng J."/>
            <person name="Liu Z."/>
        </authorList>
    </citation>
    <scope>NUCLEOTIDE SEQUENCE</scope>
    <source>
        <strain evidence="3">ZL_2023a</strain>
        <tissue evidence="3">Muscle</tissue>
    </source>
</reference>
<evidence type="ECO:0000313" key="4">
    <source>
        <dbReference type="Proteomes" id="UP001445076"/>
    </source>
</evidence>
<feature type="compositionally biased region" description="Basic and acidic residues" evidence="1">
    <location>
        <begin position="7"/>
        <end position="19"/>
    </location>
</feature>
<accession>A0AAW0Y2F1</accession>
<keyword evidence="2" id="KW-0472">Membrane</keyword>
<feature type="region of interest" description="Disordered" evidence="1">
    <location>
        <begin position="1"/>
        <end position="22"/>
    </location>
</feature>
<protein>
    <submittedName>
        <fullName evidence="3">Uncharacterized protein</fullName>
    </submittedName>
</protein>
<keyword evidence="4" id="KW-1185">Reference proteome</keyword>
<name>A0AAW0Y2F1_CHEQU</name>
<organism evidence="3 4">
    <name type="scientific">Cherax quadricarinatus</name>
    <name type="common">Australian red claw crayfish</name>
    <dbReference type="NCBI Taxonomy" id="27406"/>
    <lineage>
        <taxon>Eukaryota</taxon>
        <taxon>Metazoa</taxon>
        <taxon>Ecdysozoa</taxon>
        <taxon>Arthropoda</taxon>
        <taxon>Crustacea</taxon>
        <taxon>Multicrustacea</taxon>
        <taxon>Malacostraca</taxon>
        <taxon>Eumalacostraca</taxon>
        <taxon>Eucarida</taxon>
        <taxon>Decapoda</taxon>
        <taxon>Pleocyemata</taxon>
        <taxon>Astacidea</taxon>
        <taxon>Parastacoidea</taxon>
        <taxon>Parastacidae</taxon>
        <taxon>Cherax</taxon>
    </lineage>
</organism>
<dbReference type="EMBL" id="JARKIK010000007">
    <property type="protein sequence ID" value="KAK8750988.1"/>
    <property type="molecule type" value="Genomic_DNA"/>
</dbReference>
<dbReference type="EMBL" id="JARKIK010000007">
    <property type="protein sequence ID" value="KAK8750989.1"/>
    <property type="molecule type" value="Genomic_DNA"/>
</dbReference>
<gene>
    <name evidence="3" type="ORF">OTU49_015086</name>
</gene>
<evidence type="ECO:0000256" key="2">
    <source>
        <dbReference type="SAM" id="Phobius"/>
    </source>
</evidence>